<proteinExistence type="predicted"/>
<sequence>MGGGEAAAVRLAQGESLGRVLPGDDPAAWIALDAGVRQGVWHADEHTWLAAWAGTEGGRALVAALRQDNARGLTAVPRRMKPLTESQLALALCHWDGRIRQAALERVADHPGLLPLVVVRCSDWAPQVREDARRRLAEALDAKTAVRLMPLVLRVGRRGRGDFATDLADRLLRAASPEILAPLYTDPDRVVRRYMYRLAVDEGFLSAAELARAAARDTDAVVQSLCADAALAAVADSGAHDDVLEPLLAARSPRARAAGVTALRRAGRPEVAVGFLGDRSGVVRACARYVVRQFGVDPLPWYQERCADPEGVPPGAVIGLAECGGRADAEVLRALLGHPVAGVRARAVAGLRILDAADVRRLRPLLDDPAPGVVREVTAALLPSAGAVPEEELTERLGGEGPRHVRVAAFRLLDARGGVVRLRAAVAALDDPDDRIRHWARQSVQGWHATEDVPREAAAEVGELLDRSRHLFSEYVLTRRKWEAGVRS</sequence>
<dbReference type="InterPro" id="IPR011989">
    <property type="entry name" value="ARM-like"/>
</dbReference>
<organism evidence="1 2">
    <name type="scientific">Streptomyces yaanensis</name>
    <dbReference type="NCBI Taxonomy" id="1142239"/>
    <lineage>
        <taxon>Bacteria</taxon>
        <taxon>Bacillati</taxon>
        <taxon>Actinomycetota</taxon>
        <taxon>Actinomycetes</taxon>
        <taxon>Kitasatosporales</taxon>
        <taxon>Streptomycetaceae</taxon>
        <taxon>Streptomyces</taxon>
    </lineage>
</organism>
<reference evidence="2" key="1">
    <citation type="journal article" date="2019" name="Int. J. Syst. Evol. Microbiol.">
        <title>The Global Catalogue of Microorganisms (GCM) 10K type strain sequencing project: providing services to taxonomists for standard genome sequencing and annotation.</title>
        <authorList>
            <consortium name="The Broad Institute Genomics Platform"/>
            <consortium name="The Broad Institute Genome Sequencing Center for Infectious Disease"/>
            <person name="Wu L."/>
            <person name="Ma J."/>
        </authorList>
    </citation>
    <scope>NUCLEOTIDE SEQUENCE [LARGE SCALE GENOMIC DNA]</scope>
    <source>
        <strain evidence="2">CGMCC 4.7035</strain>
    </source>
</reference>
<dbReference type="EMBL" id="JBHRWR010000017">
    <property type="protein sequence ID" value="MFC3576479.1"/>
    <property type="molecule type" value="Genomic_DNA"/>
</dbReference>
<evidence type="ECO:0008006" key="3">
    <source>
        <dbReference type="Google" id="ProtNLM"/>
    </source>
</evidence>
<protein>
    <recommendedName>
        <fullName evidence="3">HEAT repeat protein</fullName>
    </recommendedName>
</protein>
<name>A0ABV7SHM0_9ACTN</name>
<evidence type="ECO:0000313" key="1">
    <source>
        <dbReference type="EMBL" id="MFC3576479.1"/>
    </source>
</evidence>
<keyword evidence="2" id="KW-1185">Reference proteome</keyword>
<dbReference type="Gene3D" id="1.25.10.10">
    <property type="entry name" value="Leucine-rich Repeat Variant"/>
    <property type="match status" value="1"/>
</dbReference>
<dbReference type="InterPro" id="IPR016024">
    <property type="entry name" value="ARM-type_fold"/>
</dbReference>
<dbReference type="Proteomes" id="UP001595701">
    <property type="component" value="Unassembled WGS sequence"/>
</dbReference>
<gene>
    <name evidence="1" type="ORF">ACFOZ0_24975</name>
</gene>
<dbReference type="SUPFAM" id="SSF48371">
    <property type="entry name" value="ARM repeat"/>
    <property type="match status" value="1"/>
</dbReference>
<dbReference type="RefSeq" id="WP_386276112.1">
    <property type="nucleotide sequence ID" value="NZ_JBHRWR010000017.1"/>
</dbReference>
<accession>A0ABV7SHM0</accession>
<comment type="caution">
    <text evidence="1">The sequence shown here is derived from an EMBL/GenBank/DDBJ whole genome shotgun (WGS) entry which is preliminary data.</text>
</comment>
<evidence type="ECO:0000313" key="2">
    <source>
        <dbReference type="Proteomes" id="UP001595701"/>
    </source>
</evidence>